<keyword evidence="1" id="KW-0812">Transmembrane</keyword>
<gene>
    <name evidence="2" type="ORF">CJD36_002665</name>
</gene>
<keyword evidence="1" id="KW-1133">Transmembrane helix</keyword>
<dbReference type="EMBL" id="PPSL01000001">
    <property type="protein sequence ID" value="PQJ12665.1"/>
    <property type="molecule type" value="Genomic_DNA"/>
</dbReference>
<evidence type="ECO:0000256" key="1">
    <source>
        <dbReference type="SAM" id="Phobius"/>
    </source>
</evidence>
<feature type="transmembrane region" description="Helical" evidence="1">
    <location>
        <begin position="7"/>
        <end position="23"/>
    </location>
</feature>
<proteinExistence type="predicted"/>
<feature type="transmembrane region" description="Helical" evidence="1">
    <location>
        <begin position="29"/>
        <end position="50"/>
    </location>
</feature>
<evidence type="ECO:0000313" key="2">
    <source>
        <dbReference type="EMBL" id="PQJ12665.1"/>
    </source>
</evidence>
<protein>
    <submittedName>
        <fullName evidence="2">Uncharacterized protein</fullName>
    </submittedName>
</protein>
<name>A0A2S7T1I1_9BACT</name>
<accession>A0A2S7T1I1</accession>
<feature type="transmembrane region" description="Helical" evidence="1">
    <location>
        <begin position="131"/>
        <end position="148"/>
    </location>
</feature>
<dbReference type="Proteomes" id="UP000239872">
    <property type="component" value="Unassembled WGS sequence"/>
</dbReference>
<feature type="transmembrane region" description="Helical" evidence="1">
    <location>
        <begin position="71"/>
        <end position="93"/>
    </location>
</feature>
<dbReference type="OrthoDB" id="1119089at2"/>
<evidence type="ECO:0000313" key="3">
    <source>
        <dbReference type="Proteomes" id="UP000239872"/>
    </source>
</evidence>
<keyword evidence="1" id="KW-0472">Membrane</keyword>
<reference evidence="2 3" key="1">
    <citation type="submission" date="2018-01" db="EMBL/GenBank/DDBJ databases">
        <title>A novel member of the phylum Bacteroidetes isolated from glacier ice.</title>
        <authorList>
            <person name="Liu Q."/>
            <person name="Xin Y.-H."/>
        </authorList>
    </citation>
    <scope>NUCLEOTIDE SEQUENCE [LARGE SCALE GENOMIC DNA]</scope>
    <source>
        <strain evidence="2 3">RB1R16</strain>
    </source>
</reference>
<keyword evidence="3" id="KW-1185">Reference proteome</keyword>
<comment type="caution">
    <text evidence="2">The sequence shown here is derived from an EMBL/GenBank/DDBJ whole genome shotgun (WGS) entry which is preliminary data.</text>
</comment>
<dbReference type="AlphaFoldDB" id="A0A2S7T1I1"/>
<organism evidence="2 3">
    <name type="scientific">Flavipsychrobacter stenotrophus</name>
    <dbReference type="NCBI Taxonomy" id="2077091"/>
    <lineage>
        <taxon>Bacteria</taxon>
        <taxon>Pseudomonadati</taxon>
        <taxon>Bacteroidota</taxon>
        <taxon>Chitinophagia</taxon>
        <taxon>Chitinophagales</taxon>
        <taxon>Chitinophagaceae</taxon>
        <taxon>Flavipsychrobacter</taxon>
    </lineage>
</organism>
<sequence length="174" mass="19321">MKFLEKVFTIMALIGVLIKLAGLTGGLPLIALSLICLSIHYLLCGFFLFNDIRLRDCFKRSSYKEITALKIIGSLVSAVVLSVLIAGILYRLLYTDGNMMILIFTLALNVVFTLSLAFTVSIRHIAFYKNILIRSAILLIISACLTIAPSKYLDLQKKKIITEQVTCIDNSLKA</sequence>
<feature type="transmembrane region" description="Helical" evidence="1">
    <location>
        <begin position="99"/>
        <end position="119"/>
    </location>
</feature>
<dbReference type="RefSeq" id="WP_105037548.1">
    <property type="nucleotide sequence ID" value="NZ_PPSL01000001.1"/>
</dbReference>